<feature type="chain" id="PRO_5016620157" description="Saposin B-type domain-containing protein" evidence="1">
    <location>
        <begin position="20"/>
        <end position="112"/>
    </location>
</feature>
<dbReference type="EMBL" id="JOJR01000026">
    <property type="protein sequence ID" value="RCN50099.1"/>
    <property type="molecule type" value="Genomic_DNA"/>
</dbReference>
<proteinExistence type="predicted"/>
<accession>A0A368H394</accession>
<keyword evidence="1" id="KW-0732">Signal</keyword>
<evidence type="ECO:0008006" key="4">
    <source>
        <dbReference type="Google" id="ProtNLM"/>
    </source>
</evidence>
<evidence type="ECO:0000256" key="1">
    <source>
        <dbReference type="SAM" id="SignalP"/>
    </source>
</evidence>
<comment type="caution">
    <text evidence="2">The sequence shown here is derived from an EMBL/GenBank/DDBJ whole genome shotgun (WGS) entry which is preliminary data.</text>
</comment>
<feature type="signal peptide" evidence="1">
    <location>
        <begin position="1"/>
        <end position="19"/>
    </location>
</feature>
<dbReference type="AlphaFoldDB" id="A0A368H394"/>
<evidence type="ECO:0000313" key="2">
    <source>
        <dbReference type="EMBL" id="RCN50099.1"/>
    </source>
</evidence>
<sequence length="112" mass="12755">MNMLVVLLAVCLSTFTVDADDKCDYCKALAFALRFSAKMKSIPPEKIMGWRCERYKASHAGEDSENVGECEEVMKELMETTDAIKHAQNLEDSPDYNDPEKICFKDKGYCKR</sequence>
<name>A0A368H394_ANCCA</name>
<evidence type="ECO:0000313" key="3">
    <source>
        <dbReference type="Proteomes" id="UP000252519"/>
    </source>
</evidence>
<reference evidence="2 3" key="1">
    <citation type="submission" date="2014-10" db="EMBL/GenBank/DDBJ databases">
        <title>Draft genome of the hookworm Ancylostoma caninum.</title>
        <authorList>
            <person name="Mitreva M."/>
        </authorList>
    </citation>
    <scope>NUCLEOTIDE SEQUENCE [LARGE SCALE GENOMIC DNA]</scope>
    <source>
        <strain evidence="2 3">Baltimore</strain>
    </source>
</reference>
<gene>
    <name evidence="2" type="ORF">ANCCAN_03704</name>
</gene>
<keyword evidence="3" id="KW-1185">Reference proteome</keyword>
<protein>
    <recommendedName>
        <fullName evidence="4">Saposin B-type domain-containing protein</fullName>
    </recommendedName>
</protein>
<dbReference type="Proteomes" id="UP000252519">
    <property type="component" value="Unassembled WGS sequence"/>
</dbReference>
<organism evidence="2 3">
    <name type="scientific">Ancylostoma caninum</name>
    <name type="common">Dog hookworm</name>
    <dbReference type="NCBI Taxonomy" id="29170"/>
    <lineage>
        <taxon>Eukaryota</taxon>
        <taxon>Metazoa</taxon>
        <taxon>Ecdysozoa</taxon>
        <taxon>Nematoda</taxon>
        <taxon>Chromadorea</taxon>
        <taxon>Rhabditida</taxon>
        <taxon>Rhabditina</taxon>
        <taxon>Rhabditomorpha</taxon>
        <taxon>Strongyloidea</taxon>
        <taxon>Ancylostomatidae</taxon>
        <taxon>Ancylostomatinae</taxon>
        <taxon>Ancylostoma</taxon>
    </lineage>
</organism>